<accession>A0A179D3T8</accession>
<dbReference type="InterPro" id="IPR001624">
    <property type="entry name" value="FliE"/>
</dbReference>
<reference evidence="6 7" key="1">
    <citation type="submission" date="2016-04" db="EMBL/GenBank/DDBJ databases">
        <title>Genome analysis of Thermosulfurimonas dismutans, the first thermophilic sulfur-disproportionating bacterium of the phylum Thermodesulfobacteria.</title>
        <authorList>
            <person name="Mardanov A.V."/>
            <person name="Beletsky A.V."/>
            <person name="Kadnikov V.V."/>
            <person name="Slobodkin A.I."/>
            <person name="Ravin N.V."/>
        </authorList>
    </citation>
    <scope>NUCLEOTIDE SEQUENCE [LARGE SCALE GENOMIC DNA]</scope>
    <source>
        <strain evidence="6 7">S95</strain>
    </source>
</reference>
<evidence type="ECO:0000256" key="1">
    <source>
        <dbReference type="ARBA" id="ARBA00004117"/>
    </source>
</evidence>
<evidence type="ECO:0000256" key="5">
    <source>
        <dbReference type="NCBIfam" id="TIGR00205"/>
    </source>
</evidence>
<keyword evidence="7" id="KW-1185">Reference proteome</keyword>
<name>A0A179D3T8_9BACT</name>
<comment type="subcellular location">
    <subcellularLocation>
        <location evidence="1 4">Bacterial flagellum basal body</location>
    </subcellularLocation>
</comment>
<keyword evidence="6" id="KW-0969">Cilium</keyword>
<dbReference type="RefSeq" id="WP_068670271.1">
    <property type="nucleotide sequence ID" value="NZ_LWLG01000007.1"/>
</dbReference>
<dbReference type="PATRIC" id="fig|999894.6.peg.1156"/>
<evidence type="ECO:0000256" key="4">
    <source>
        <dbReference type="HAMAP-Rule" id="MF_00724"/>
    </source>
</evidence>
<dbReference type="PRINTS" id="PR01006">
    <property type="entry name" value="FLGHOOKFLIE"/>
</dbReference>
<dbReference type="OrthoDB" id="9812413at2"/>
<dbReference type="AlphaFoldDB" id="A0A179D3T8"/>
<organism evidence="6 7">
    <name type="scientific">Thermosulfurimonas dismutans</name>
    <dbReference type="NCBI Taxonomy" id="999894"/>
    <lineage>
        <taxon>Bacteria</taxon>
        <taxon>Pseudomonadati</taxon>
        <taxon>Thermodesulfobacteriota</taxon>
        <taxon>Thermodesulfobacteria</taxon>
        <taxon>Thermodesulfobacteriales</taxon>
        <taxon>Thermodesulfobacteriaceae</taxon>
        <taxon>Thermosulfurimonas</taxon>
    </lineage>
</organism>
<comment type="similarity">
    <text evidence="2 4">Belongs to the FliE family.</text>
</comment>
<keyword evidence="6" id="KW-0966">Cell projection</keyword>
<dbReference type="NCBIfam" id="TIGR00205">
    <property type="entry name" value="fliE"/>
    <property type="match status" value="1"/>
</dbReference>
<dbReference type="PANTHER" id="PTHR34653:SF1">
    <property type="entry name" value="FLAGELLAR HOOK-BASAL BODY COMPLEX PROTEIN FLIE"/>
    <property type="match status" value="1"/>
</dbReference>
<keyword evidence="3 4" id="KW-0975">Bacterial flagellum</keyword>
<dbReference type="STRING" id="999894.TDIS_1162"/>
<evidence type="ECO:0000256" key="2">
    <source>
        <dbReference type="ARBA" id="ARBA00009272"/>
    </source>
</evidence>
<dbReference type="GO" id="GO:0071973">
    <property type="term" value="P:bacterial-type flagellum-dependent cell motility"/>
    <property type="evidence" value="ECO:0007669"/>
    <property type="project" value="InterPro"/>
</dbReference>
<dbReference type="EMBL" id="LWLG01000007">
    <property type="protein sequence ID" value="OAQ20706.1"/>
    <property type="molecule type" value="Genomic_DNA"/>
</dbReference>
<protein>
    <recommendedName>
        <fullName evidence="4 5">Flagellar hook-basal body complex protein FliE</fullName>
    </recommendedName>
</protein>
<sequence length="95" mass="11077">MKINGFQGFKFPLSENSKFKALEKDFGAFLKDKIKEVDQLQKEAMNNLQDFATGRKQDLVELTLSLSQADLSFKLLMRVRNKVIEAYQEIMRMQI</sequence>
<dbReference type="GO" id="GO:0005198">
    <property type="term" value="F:structural molecule activity"/>
    <property type="evidence" value="ECO:0007669"/>
    <property type="project" value="UniProtKB-UniRule"/>
</dbReference>
<proteinExistence type="inferred from homology"/>
<dbReference type="Proteomes" id="UP000078390">
    <property type="component" value="Unassembled WGS sequence"/>
</dbReference>
<evidence type="ECO:0000313" key="6">
    <source>
        <dbReference type="EMBL" id="OAQ20706.1"/>
    </source>
</evidence>
<dbReference type="GO" id="GO:0009425">
    <property type="term" value="C:bacterial-type flagellum basal body"/>
    <property type="evidence" value="ECO:0007669"/>
    <property type="project" value="UniProtKB-SubCell"/>
</dbReference>
<dbReference type="Pfam" id="PF02049">
    <property type="entry name" value="FliE"/>
    <property type="match status" value="1"/>
</dbReference>
<dbReference type="GO" id="GO:0003774">
    <property type="term" value="F:cytoskeletal motor activity"/>
    <property type="evidence" value="ECO:0007669"/>
    <property type="project" value="InterPro"/>
</dbReference>
<dbReference type="PANTHER" id="PTHR34653">
    <property type="match status" value="1"/>
</dbReference>
<dbReference type="HAMAP" id="MF_00724">
    <property type="entry name" value="FliE"/>
    <property type="match status" value="1"/>
</dbReference>
<evidence type="ECO:0000256" key="3">
    <source>
        <dbReference type="ARBA" id="ARBA00023143"/>
    </source>
</evidence>
<evidence type="ECO:0000313" key="7">
    <source>
        <dbReference type="Proteomes" id="UP000078390"/>
    </source>
</evidence>
<gene>
    <name evidence="4" type="primary">fliE</name>
    <name evidence="6" type="ORF">TDIS_1162</name>
</gene>
<keyword evidence="6" id="KW-0282">Flagellum</keyword>
<comment type="caution">
    <text evidence="6">The sequence shown here is derived from an EMBL/GenBank/DDBJ whole genome shotgun (WGS) entry which is preliminary data.</text>
</comment>